<organism evidence="5 6">
    <name type="scientific">Williamsoniiplasma luminosum</name>
    <dbReference type="NCBI Taxonomy" id="214888"/>
    <lineage>
        <taxon>Bacteria</taxon>
        <taxon>Bacillati</taxon>
        <taxon>Mycoplasmatota</taxon>
        <taxon>Mollicutes</taxon>
        <taxon>Entomoplasmatales</taxon>
        <taxon>Williamsoniiplasma</taxon>
    </lineage>
</organism>
<dbReference type="Gene3D" id="1.10.8.60">
    <property type="match status" value="1"/>
</dbReference>
<dbReference type="Gene3D" id="1.10.3710.10">
    <property type="entry name" value="DNA polymerase III clamp loader subunits, C-terminal domain"/>
    <property type="match status" value="1"/>
</dbReference>
<dbReference type="InterPro" id="IPR008921">
    <property type="entry name" value="DNA_pol3_clamp-load_cplx_C"/>
</dbReference>
<dbReference type="InterPro" id="IPR021886">
    <property type="entry name" value="MgsA_C"/>
</dbReference>
<proteinExistence type="inferred from homology"/>
<name>A0A2K8NU47_9MOLU</name>
<dbReference type="SMART" id="SM00382">
    <property type="entry name" value="AAA"/>
    <property type="match status" value="1"/>
</dbReference>
<keyword evidence="3" id="KW-0067">ATP-binding</keyword>
<gene>
    <name evidence="5" type="ORF">ELUMI_v1c06530</name>
</gene>
<comment type="similarity">
    <text evidence="1">Belongs to the AAA ATPase family. RarA/MGS1/WRNIP1 subfamily.</text>
</comment>
<dbReference type="GO" id="GO:0017116">
    <property type="term" value="F:single-stranded DNA helicase activity"/>
    <property type="evidence" value="ECO:0007669"/>
    <property type="project" value="TreeGrafter"/>
</dbReference>
<keyword evidence="2" id="KW-0547">Nucleotide-binding</keyword>
<dbReference type="Proteomes" id="UP000232063">
    <property type="component" value="Chromosome"/>
</dbReference>
<dbReference type="Pfam" id="PF12002">
    <property type="entry name" value="MgsA_C"/>
    <property type="match status" value="1"/>
</dbReference>
<dbReference type="GO" id="GO:0005524">
    <property type="term" value="F:ATP binding"/>
    <property type="evidence" value="ECO:0007669"/>
    <property type="project" value="UniProtKB-KW"/>
</dbReference>
<dbReference type="GO" id="GO:0003677">
    <property type="term" value="F:DNA binding"/>
    <property type="evidence" value="ECO:0007669"/>
    <property type="project" value="InterPro"/>
</dbReference>
<dbReference type="PANTHER" id="PTHR13779">
    <property type="entry name" value="WERNER HELICASE-INTERACTING PROTEIN 1 FAMILY MEMBER"/>
    <property type="match status" value="1"/>
</dbReference>
<dbReference type="InterPro" id="IPR003593">
    <property type="entry name" value="AAA+_ATPase"/>
</dbReference>
<accession>A0A2K8NU47</accession>
<dbReference type="Gene3D" id="1.20.272.10">
    <property type="match status" value="1"/>
</dbReference>
<dbReference type="GO" id="GO:0016887">
    <property type="term" value="F:ATP hydrolysis activity"/>
    <property type="evidence" value="ECO:0007669"/>
    <property type="project" value="InterPro"/>
</dbReference>
<dbReference type="GO" id="GO:0006261">
    <property type="term" value="P:DNA-templated DNA replication"/>
    <property type="evidence" value="ECO:0007669"/>
    <property type="project" value="TreeGrafter"/>
</dbReference>
<dbReference type="GO" id="GO:0008047">
    <property type="term" value="F:enzyme activator activity"/>
    <property type="evidence" value="ECO:0007669"/>
    <property type="project" value="TreeGrafter"/>
</dbReference>
<reference evidence="5 6" key="1">
    <citation type="submission" date="2017-11" db="EMBL/GenBank/DDBJ databases">
        <title>Genome sequence of Entomoplasma luminosum PIMN-1 (ATCC 49195).</title>
        <authorList>
            <person name="Lo W.-S."/>
            <person name="Gasparich G.E."/>
            <person name="Kuo C.-H."/>
        </authorList>
    </citation>
    <scope>NUCLEOTIDE SEQUENCE [LARGE SCALE GENOMIC DNA]</scope>
    <source>
        <strain evidence="5 6">PIMN-1</strain>
    </source>
</reference>
<dbReference type="Gene3D" id="3.40.50.300">
    <property type="entry name" value="P-loop containing nucleotide triphosphate hydrolases"/>
    <property type="match status" value="1"/>
</dbReference>
<evidence type="ECO:0000313" key="6">
    <source>
        <dbReference type="Proteomes" id="UP000232063"/>
    </source>
</evidence>
<protein>
    <submittedName>
        <fullName evidence="5">Recombination factor protein RarA</fullName>
    </submittedName>
</protein>
<dbReference type="Pfam" id="PF00004">
    <property type="entry name" value="AAA"/>
    <property type="match status" value="1"/>
</dbReference>
<dbReference type="InterPro" id="IPR003959">
    <property type="entry name" value="ATPase_AAA_core"/>
</dbReference>
<dbReference type="PANTHER" id="PTHR13779:SF7">
    <property type="entry name" value="ATPASE WRNIP1"/>
    <property type="match status" value="1"/>
</dbReference>
<dbReference type="OrthoDB" id="9778364at2"/>
<evidence type="ECO:0000256" key="3">
    <source>
        <dbReference type="ARBA" id="ARBA00022840"/>
    </source>
</evidence>
<dbReference type="FunFam" id="1.10.3710.10:FF:000003">
    <property type="entry name" value="ATPase, AAA family protein"/>
    <property type="match status" value="1"/>
</dbReference>
<dbReference type="RefSeq" id="WP_025734175.1">
    <property type="nucleotide sequence ID" value="NZ_CP024963.1"/>
</dbReference>
<keyword evidence="6" id="KW-1185">Reference proteome</keyword>
<evidence type="ECO:0000259" key="4">
    <source>
        <dbReference type="SMART" id="SM00382"/>
    </source>
</evidence>
<dbReference type="SUPFAM" id="SSF48019">
    <property type="entry name" value="post-AAA+ oligomerization domain-like"/>
    <property type="match status" value="1"/>
</dbReference>
<dbReference type="InterPro" id="IPR027417">
    <property type="entry name" value="P-loop_NTPase"/>
</dbReference>
<evidence type="ECO:0000256" key="1">
    <source>
        <dbReference type="ARBA" id="ARBA00008959"/>
    </source>
</evidence>
<dbReference type="Pfam" id="PF16193">
    <property type="entry name" value="AAA_assoc_2"/>
    <property type="match status" value="1"/>
</dbReference>
<dbReference type="GO" id="GO:0000731">
    <property type="term" value="P:DNA synthesis involved in DNA repair"/>
    <property type="evidence" value="ECO:0007669"/>
    <property type="project" value="TreeGrafter"/>
</dbReference>
<dbReference type="InterPro" id="IPR051314">
    <property type="entry name" value="AAA_ATPase_RarA/MGS1/WRNIP1"/>
</dbReference>
<sequence>MNKPLAFLLRPNSVKDIVGQEKILSENGIIAKMIEKQFATSLIFYGPPGTGKTSLALAIAKDLNLDYDLFNASYDKKEKLAKIIDKTNDDQPFILIIDEIHRMNKDKQDLLLEHMEKGNLIVFFTTTENPFFVINPAIHSRATIIKIEPINNAEMFNFFQNLIKTKRLKINITDEALQYLCQMGVGDLRSVINHLELLINLYPDQEITLDFISQMIPLAKIKGTGYGDDFHDLKSALQKSIRGSDVDAALHYFARLVKIGDFETLMRRMVIIAYEDIGLANPNVPMHVLQATNAFRQIGAPEGIIPLGLAIIEMSLSEKSNSAYLATTKAINDVENGMVYNIPDHLKDTHYQSAKKLGHGIGYKYAHNYHNDWVEQQYLPNEIKNVKYYKPKQSSKYETKLWELYEKMKYN</sequence>
<dbReference type="CDD" id="cd00009">
    <property type="entry name" value="AAA"/>
    <property type="match status" value="1"/>
</dbReference>
<dbReference type="InterPro" id="IPR032423">
    <property type="entry name" value="AAA_assoc_2"/>
</dbReference>
<dbReference type="KEGG" id="elj:ELUMI_v1c06530"/>
<evidence type="ECO:0000256" key="2">
    <source>
        <dbReference type="ARBA" id="ARBA00022741"/>
    </source>
</evidence>
<evidence type="ECO:0000313" key="5">
    <source>
        <dbReference type="EMBL" id="ATZ17375.1"/>
    </source>
</evidence>
<feature type="domain" description="AAA+ ATPase" evidence="4">
    <location>
        <begin position="38"/>
        <end position="151"/>
    </location>
</feature>
<dbReference type="SUPFAM" id="SSF52540">
    <property type="entry name" value="P-loop containing nucleoside triphosphate hydrolases"/>
    <property type="match status" value="1"/>
</dbReference>
<dbReference type="AlphaFoldDB" id="A0A2K8NU47"/>
<dbReference type="EMBL" id="CP024963">
    <property type="protein sequence ID" value="ATZ17375.1"/>
    <property type="molecule type" value="Genomic_DNA"/>
</dbReference>